<protein>
    <recommendedName>
        <fullName evidence="1">Reverse transcriptase Ty1/copia-type domain-containing protein</fullName>
    </recommendedName>
</protein>
<dbReference type="CDD" id="cd09272">
    <property type="entry name" value="RNase_HI_RT_Ty1"/>
    <property type="match status" value="1"/>
</dbReference>
<dbReference type="STRING" id="22663.A0A2I0LAY5"/>
<dbReference type="EMBL" id="PGOL01000071">
    <property type="protein sequence ID" value="PKI77849.1"/>
    <property type="molecule type" value="Genomic_DNA"/>
</dbReference>
<dbReference type="AlphaFoldDB" id="A0A2I0LAY5"/>
<dbReference type="SUPFAM" id="SSF56672">
    <property type="entry name" value="DNA/RNA polymerases"/>
    <property type="match status" value="1"/>
</dbReference>
<accession>A0A2I0LAY5</accession>
<proteinExistence type="predicted"/>
<gene>
    <name evidence="2" type="ORF">CRG98_001760</name>
</gene>
<keyword evidence="3" id="KW-1185">Reference proteome</keyword>
<evidence type="ECO:0000259" key="1">
    <source>
        <dbReference type="Pfam" id="PF07727"/>
    </source>
</evidence>
<dbReference type="PANTHER" id="PTHR11439">
    <property type="entry name" value="GAG-POL-RELATED RETROTRANSPOSON"/>
    <property type="match status" value="1"/>
</dbReference>
<reference evidence="2 3" key="1">
    <citation type="submission" date="2017-11" db="EMBL/GenBank/DDBJ databases">
        <title>De-novo sequencing of pomegranate (Punica granatum L.) genome.</title>
        <authorList>
            <person name="Akparov Z."/>
            <person name="Amiraslanov A."/>
            <person name="Hajiyeva S."/>
            <person name="Abbasov M."/>
            <person name="Kaur K."/>
            <person name="Hamwieh A."/>
            <person name="Solovyev V."/>
            <person name="Salamov A."/>
            <person name="Braich B."/>
            <person name="Kosarev P."/>
            <person name="Mahmoud A."/>
            <person name="Hajiyev E."/>
            <person name="Babayeva S."/>
            <person name="Izzatullayeva V."/>
            <person name="Mammadov A."/>
            <person name="Mammadov A."/>
            <person name="Sharifova S."/>
            <person name="Ojaghi J."/>
            <person name="Eynullazada K."/>
            <person name="Bayramov B."/>
            <person name="Abdulazimova A."/>
            <person name="Shahmuradov I."/>
        </authorList>
    </citation>
    <scope>NUCLEOTIDE SEQUENCE [LARGE SCALE GENOMIC DNA]</scope>
    <source>
        <strain evidence="3">cv. AG2017</strain>
        <tissue evidence="2">Leaf</tissue>
    </source>
</reference>
<dbReference type="InterPro" id="IPR013103">
    <property type="entry name" value="RVT_2"/>
</dbReference>
<sequence length="452" mass="51918">MTTRSKDGTLPPPRFTISRHPFAFSVSTTLQEPQTFAHARKHSAWRAIMAEEHLALLQNHTWDLVSPSPMQNVVSCKWVYHIEQKADGTIDSYKAQLVAKRFNQRERVDYSETFSPVIKPVTIQTVLSIVVPSQWPIRQLDVKNAFFHGHLTKEDLGPLHFFLGMEACTNGTGLYLTQSKYIYDILARTSMLECKPISSPVSSKSRLSLHDGDLFQDPFLYKSVVGSLRYLSLIRSDIVYAVNQVCRFMHFPTTAHWMAVKHILRYLKGTITYDLHIRPSPISSIHGFSDTDWVGNPDDPRSISGFIVFLGSDPVSWSSKKQRTIARSSIESKYKSLANATAEILWLKSLLRELEVSQYHPPTLWCDNNNIFAIYLMTNPIFHARTKHIEIDYHFVLERFMRKQLSVRFINSDDQLVDALTKGLPFSRFADIRSKLHVAKSPFSLRRSNRED</sequence>
<organism evidence="2 3">
    <name type="scientific">Punica granatum</name>
    <name type="common">Pomegranate</name>
    <dbReference type="NCBI Taxonomy" id="22663"/>
    <lineage>
        <taxon>Eukaryota</taxon>
        <taxon>Viridiplantae</taxon>
        <taxon>Streptophyta</taxon>
        <taxon>Embryophyta</taxon>
        <taxon>Tracheophyta</taxon>
        <taxon>Spermatophyta</taxon>
        <taxon>Magnoliopsida</taxon>
        <taxon>eudicotyledons</taxon>
        <taxon>Gunneridae</taxon>
        <taxon>Pentapetalae</taxon>
        <taxon>rosids</taxon>
        <taxon>malvids</taxon>
        <taxon>Myrtales</taxon>
        <taxon>Lythraceae</taxon>
        <taxon>Punica</taxon>
    </lineage>
</organism>
<name>A0A2I0LAY5_PUNGR</name>
<dbReference type="Pfam" id="PF07727">
    <property type="entry name" value="RVT_2"/>
    <property type="match status" value="1"/>
</dbReference>
<feature type="domain" description="Reverse transcriptase Ty1/copia-type" evidence="1">
    <location>
        <begin position="59"/>
        <end position="153"/>
    </location>
</feature>
<dbReference type="Proteomes" id="UP000233551">
    <property type="component" value="Unassembled WGS sequence"/>
</dbReference>
<comment type="caution">
    <text evidence="2">The sequence shown here is derived from an EMBL/GenBank/DDBJ whole genome shotgun (WGS) entry which is preliminary data.</text>
</comment>
<evidence type="ECO:0000313" key="3">
    <source>
        <dbReference type="Proteomes" id="UP000233551"/>
    </source>
</evidence>
<evidence type="ECO:0000313" key="2">
    <source>
        <dbReference type="EMBL" id="PKI77849.1"/>
    </source>
</evidence>
<dbReference type="InterPro" id="IPR043502">
    <property type="entry name" value="DNA/RNA_pol_sf"/>
</dbReference>
<dbReference type="PANTHER" id="PTHR11439:SF455">
    <property type="entry name" value="RLK (RECEPTOR-LIKE PROTEIN KINASE) 8, PUTATIVE-RELATED"/>
    <property type="match status" value="1"/>
</dbReference>